<sequence length="369" mass="39651">MKKSNSILKSILTPGIHWLFAFIPITLFLEYSHSSAPMIFFSAALSIIPIARLISTSTENLATYTGDAVGGLLNATFGNLPELIIAFVALRAGLHEMVLASIAGAILANLLLALGVSFLVGGIKFHYQEYNSTSIRMYSSMMMIAVLSLMVPSAFNRFFGSTGFTEAENDLNILLSISLLAAYGLYLVFMLKTHPDFFKSESAEGHEEHEKPWPLPKAVGFLIFASVLAAFMSEVLVGAAEETGEVMGMSSIFIGVVFLAVIGGAAESISAIVMASKNKVDLSIGIALGSSIQIALFIAPLLVLLSTFIGPEQMNLTFNRALLGALFLGVILASMISGDGRSNWYKGVQLILVYLILGMMFYFIPETAV</sequence>
<keyword evidence="8 9" id="KW-0472">Membrane</keyword>
<feature type="transmembrane region" description="Helical" evidence="9">
    <location>
        <begin position="321"/>
        <end position="338"/>
    </location>
</feature>
<evidence type="ECO:0000256" key="1">
    <source>
        <dbReference type="ARBA" id="ARBA00004127"/>
    </source>
</evidence>
<dbReference type="AlphaFoldDB" id="A0A418PP71"/>
<keyword evidence="3 9" id="KW-0109">Calcium transport</keyword>
<dbReference type="InterPro" id="IPR004798">
    <property type="entry name" value="CAX-like"/>
</dbReference>
<evidence type="ECO:0000256" key="5">
    <source>
        <dbReference type="ARBA" id="ARBA00022837"/>
    </source>
</evidence>
<proteinExistence type="inferred from homology"/>
<dbReference type="OrthoDB" id="9776105at2"/>
<evidence type="ECO:0000256" key="9">
    <source>
        <dbReference type="RuleBase" id="RU365028"/>
    </source>
</evidence>
<organism evidence="11 12">
    <name type="scientific">Algoriphagus lacus</name>
    <dbReference type="NCBI Taxonomy" id="2056311"/>
    <lineage>
        <taxon>Bacteria</taxon>
        <taxon>Pseudomonadati</taxon>
        <taxon>Bacteroidota</taxon>
        <taxon>Cytophagia</taxon>
        <taxon>Cytophagales</taxon>
        <taxon>Cyclobacteriaceae</taxon>
        <taxon>Algoriphagus</taxon>
    </lineage>
</organism>
<evidence type="ECO:0000256" key="2">
    <source>
        <dbReference type="ARBA" id="ARBA00022448"/>
    </source>
</evidence>
<feature type="transmembrane region" description="Helical" evidence="9">
    <location>
        <begin position="140"/>
        <end position="159"/>
    </location>
</feature>
<keyword evidence="7 9" id="KW-0406">Ion transport</keyword>
<comment type="caution">
    <text evidence="11">The sequence shown here is derived from an EMBL/GenBank/DDBJ whole genome shotgun (WGS) entry which is preliminary data.</text>
</comment>
<dbReference type="GO" id="GO:0012505">
    <property type="term" value="C:endomembrane system"/>
    <property type="evidence" value="ECO:0007669"/>
    <property type="project" value="UniProtKB-SubCell"/>
</dbReference>
<evidence type="ECO:0000313" key="12">
    <source>
        <dbReference type="Proteomes" id="UP000283522"/>
    </source>
</evidence>
<dbReference type="InterPro" id="IPR004837">
    <property type="entry name" value="NaCa_Exmemb"/>
</dbReference>
<dbReference type="Proteomes" id="UP000283522">
    <property type="component" value="Unassembled WGS sequence"/>
</dbReference>
<reference evidence="11 12" key="1">
    <citation type="submission" date="2018-09" db="EMBL/GenBank/DDBJ databases">
        <authorList>
            <person name="Wang X."/>
            <person name="Du Z."/>
        </authorList>
    </citation>
    <scope>NUCLEOTIDE SEQUENCE [LARGE SCALE GENOMIC DNA]</scope>
    <source>
        <strain evidence="11 12">N3</strain>
    </source>
</reference>
<name>A0A418PP71_9BACT</name>
<evidence type="ECO:0000256" key="7">
    <source>
        <dbReference type="ARBA" id="ARBA00023065"/>
    </source>
</evidence>
<feature type="transmembrane region" description="Helical" evidence="9">
    <location>
        <begin position="171"/>
        <end position="191"/>
    </location>
</feature>
<evidence type="ECO:0000256" key="3">
    <source>
        <dbReference type="ARBA" id="ARBA00022568"/>
    </source>
</evidence>
<gene>
    <name evidence="11" type="primary">cax</name>
    <name evidence="11" type="ORF">D0X99_15950</name>
</gene>
<evidence type="ECO:0000256" key="6">
    <source>
        <dbReference type="ARBA" id="ARBA00022989"/>
    </source>
</evidence>
<comment type="caution">
    <text evidence="9">Lacks conserved residue(s) required for the propagation of feature annotation.</text>
</comment>
<dbReference type="GO" id="GO:0006874">
    <property type="term" value="P:intracellular calcium ion homeostasis"/>
    <property type="evidence" value="ECO:0007669"/>
    <property type="project" value="TreeGrafter"/>
</dbReference>
<dbReference type="NCBIfam" id="TIGR00378">
    <property type="entry name" value="cax"/>
    <property type="match status" value="1"/>
</dbReference>
<dbReference type="GO" id="GO:0016020">
    <property type="term" value="C:membrane"/>
    <property type="evidence" value="ECO:0007669"/>
    <property type="project" value="InterPro"/>
</dbReference>
<feature type="transmembrane region" description="Helical" evidence="9">
    <location>
        <begin position="252"/>
        <end position="276"/>
    </location>
</feature>
<accession>A0A418PP71</accession>
<dbReference type="GO" id="GO:0015369">
    <property type="term" value="F:calcium:proton antiporter activity"/>
    <property type="evidence" value="ECO:0007669"/>
    <property type="project" value="UniProtKB-UniRule"/>
</dbReference>
<comment type="similarity">
    <text evidence="9">Belongs to the Ca(2+):cation antiporter (CaCA) (TC 2.A.19) family.</text>
</comment>
<feature type="domain" description="Sodium/calcium exchanger membrane region" evidence="10">
    <location>
        <begin position="38"/>
        <end position="191"/>
    </location>
</feature>
<feature type="transmembrane region" description="Helical" evidence="9">
    <location>
        <begin position="7"/>
        <end position="29"/>
    </location>
</feature>
<evidence type="ECO:0000256" key="8">
    <source>
        <dbReference type="ARBA" id="ARBA00023136"/>
    </source>
</evidence>
<protein>
    <recommendedName>
        <fullName evidence="9">Ca(2+)/H(+) antiporter</fullName>
    </recommendedName>
</protein>
<dbReference type="InterPro" id="IPR004713">
    <property type="entry name" value="CaH_exchang"/>
</dbReference>
<feature type="transmembrane region" description="Helical" evidence="9">
    <location>
        <begin position="344"/>
        <end position="364"/>
    </location>
</feature>
<keyword evidence="5 9" id="KW-0106">Calcium</keyword>
<dbReference type="RefSeq" id="WP_119478846.1">
    <property type="nucleotide sequence ID" value="NZ_QXML01000008.1"/>
</dbReference>
<keyword evidence="6 9" id="KW-1133">Transmembrane helix</keyword>
<keyword evidence="4 9" id="KW-0812">Transmembrane</keyword>
<feature type="transmembrane region" description="Helical" evidence="9">
    <location>
        <begin position="218"/>
        <end position="240"/>
    </location>
</feature>
<evidence type="ECO:0000256" key="4">
    <source>
        <dbReference type="ARBA" id="ARBA00022692"/>
    </source>
</evidence>
<feature type="transmembrane region" description="Helical" evidence="9">
    <location>
        <begin position="97"/>
        <end position="120"/>
    </location>
</feature>
<dbReference type="InterPro" id="IPR044880">
    <property type="entry name" value="NCX_ion-bd_dom_sf"/>
</dbReference>
<comment type="subcellular location">
    <subcellularLocation>
        <location evidence="1">Endomembrane system</location>
        <topology evidence="1">Multi-pass membrane protein</topology>
    </subcellularLocation>
</comment>
<dbReference type="PANTHER" id="PTHR31503">
    <property type="entry name" value="VACUOLAR CALCIUM ION TRANSPORTER"/>
    <property type="match status" value="1"/>
</dbReference>
<keyword evidence="9" id="KW-0050">Antiport</keyword>
<evidence type="ECO:0000259" key="10">
    <source>
        <dbReference type="Pfam" id="PF01699"/>
    </source>
</evidence>
<feature type="transmembrane region" description="Helical" evidence="9">
    <location>
        <begin position="282"/>
        <end position="309"/>
    </location>
</feature>
<dbReference type="PANTHER" id="PTHR31503:SF22">
    <property type="entry name" value="VACUOLAR CALCIUM ION TRANSPORTER"/>
    <property type="match status" value="1"/>
</dbReference>
<comment type="function">
    <text evidence="9">Ca(+)/H(+) antiporter that extrudes calcium in exchange for external protons.</text>
</comment>
<dbReference type="Pfam" id="PF01699">
    <property type="entry name" value="Na_Ca_ex"/>
    <property type="match status" value="2"/>
</dbReference>
<keyword evidence="12" id="KW-1185">Reference proteome</keyword>
<dbReference type="Gene3D" id="1.20.1420.30">
    <property type="entry name" value="NCX, central ion-binding region"/>
    <property type="match status" value="1"/>
</dbReference>
<evidence type="ECO:0000313" key="11">
    <source>
        <dbReference type="EMBL" id="RIW13730.1"/>
    </source>
</evidence>
<feature type="domain" description="Sodium/calcium exchanger membrane region" evidence="10">
    <location>
        <begin position="218"/>
        <end position="361"/>
    </location>
</feature>
<dbReference type="EMBL" id="QXML01000008">
    <property type="protein sequence ID" value="RIW13730.1"/>
    <property type="molecule type" value="Genomic_DNA"/>
</dbReference>
<keyword evidence="2 9" id="KW-0813">Transport</keyword>